<protein>
    <submittedName>
        <fullName evidence="14">Cytochrome b561</fullName>
    </submittedName>
</protein>
<dbReference type="RefSeq" id="WP_150000614.1">
    <property type="nucleotide sequence ID" value="NZ_BKCL01000005.1"/>
</dbReference>
<dbReference type="GO" id="GO:0022904">
    <property type="term" value="P:respiratory electron transport chain"/>
    <property type="evidence" value="ECO:0007669"/>
    <property type="project" value="InterPro"/>
</dbReference>
<keyword evidence="8" id="KW-0249">Electron transport</keyword>
<feature type="transmembrane region" description="Helical" evidence="12">
    <location>
        <begin position="198"/>
        <end position="219"/>
    </location>
</feature>
<dbReference type="InterPro" id="IPR011577">
    <property type="entry name" value="Cyt_b561_bac/Ni-Hgenase"/>
</dbReference>
<evidence type="ECO:0000256" key="1">
    <source>
        <dbReference type="ARBA" id="ARBA00004651"/>
    </source>
</evidence>
<comment type="similarity">
    <text evidence="2">Belongs to the HupC/HyaC/HydC family.</text>
</comment>
<dbReference type="GO" id="GO:0005506">
    <property type="term" value="F:iron ion binding"/>
    <property type="evidence" value="ECO:0007669"/>
    <property type="project" value="InterPro"/>
</dbReference>
<dbReference type="PRINTS" id="PR00161">
    <property type="entry name" value="NIHGNASECYTB"/>
</dbReference>
<dbReference type="GO" id="GO:0005886">
    <property type="term" value="C:plasma membrane"/>
    <property type="evidence" value="ECO:0007669"/>
    <property type="project" value="UniProtKB-SubCell"/>
</dbReference>
<sequence length="250" mass="27709">MPKSDLKEYRVWDKPTRWFHWINAISVLGLIGLGLIILYAKEFQIGPAGKILLKEVHIWFGYVFAINLFIRLIWAFFGNRYSSWRGILPGGKGYVRAVQDYIGGASHGQPKHYLGHNPLGRLSVTLLFALLFAQAVTGLVLAGTDIFFAPFGHWIAQWIAADGVDPSSLLPGAKEMYDPVAYDEMRAFRKPFITTHYYAFYAISAMVVLHILAVVVTEIRSGGALVSAMFTGRKILSGPVEDGDVSDGEG</sequence>
<evidence type="ECO:0000256" key="8">
    <source>
        <dbReference type="ARBA" id="ARBA00022982"/>
    </source>
</evidence>
<keyword evidence="9 12" id="KW-1133">Transmembrane helix</keyword>
<dbReference type="AlphaFoldDB" id="A0A5A7MTT4"/>
<accession>A0A5A7MTT4</accession>
<keyword evidence="6 12" id="KW-0812">Transmembrane</keyword>
<evidence type="ECO:0000313" key="14">
    <source>
        <dbReference type="EMBL" id="GEQ98289.1"/>
    </source>
</evidence>
<feature type="transmembrane region" description="Helical" evidence="12">
    <location>
        <begin position="21"/>
        <end position="39"/>
    </location>
</feature>
<evidence type="ECO:0000256" key="6">
    <source>
        <dbReference type="ARBA" id="ARBA00022692"/>
    </source>
</evidence>
<keyword evidence="11 12" id="KW-0472">Membrane</keyword>
<dbReference type="Gene3D" id="1.20.950.20">
    <property type="entry name" value="Transmembrane di-heme cytochromes, Chain C"/>
    <property type="match status" value="1"/>
</dbReference>
<dbReference type="PANTHER" id="PTHR30485:SF2">
    <property type="entry name" value="BLL0597 PROTEIN"/>
    <property type="match status" value="1"/>
</dbReference>
<evidence type="ECO:0000256" key="4">
    <source>
        <dbReference type="ARBA" id="ARBA00022475"/>
    </source>
</evidence>
<keyword evidence="3" id="KW-0813">Transport</keyword>
<evidence type="ECO:0000256" key="9">
    <source>
        <dbReference type="ARBA" id="ARBA00022989"/>
    </source>
</evidence>
<dbReference type="SUPFAM" id="SSF81342">
    <property type="entry name" value="Transmembrane di-heme cytochromes"/>
    <property type="match status" value="1"/>
</dbReference>
<comment type="caution">
    <text evidence="14">The sequence shown here is derived from an EMBL/GenBank/DDBJ whole genome shotgun (WGS) entry which is preliminary data.</text>
</comment>
<keyword evidence="10" id="KW-0408">Iron</keyword>
<dbReference type="PANTHER" id="PTHR30485">
    <property type="entry name" value="NI/FE-HYDROGENASE 1 B-TYPE CYTOCHROME SUBUNIT"/>
    <property type="match status" value="1"/>
</dbReference>
<gene>
    <name evidence="14" type="ORF">JCM17844_19260</name>
</gene>
<dbReference type="InterPro" id="IPR000516">
    <property type="entry name" value="Ni-dep_Hydgase_cyt-B"/>
</dbReference>
<feature type="domain" description="Cytochrome b561 bacterial/Ni-hydrogenase" evidence="13">
    <location>
        <begin position="11"/>
        <end position="232"/>
    </location>
</feature>
<keyword evidence="7" id="KW-0479">Metal-binding</keyword>
<dbReference type="InterPro" id="IPR051542">
    <property type="entry name" value="Hydrogenase_cytochrome"/>
</dbReference>
<evidence type="ECO:0000256" key="3">
    <source>
        <dbReference type="ARBA" id="ARBA00022448"/>
    </source>
</evidence>
<dbReference type="Pfam" id="PF01292">
    <property type="entry name" value="Ni_hydr_CYTB"/>
    <property type="match status" value="1"/>
</dbReference>
<evidence type="ECO:0000256" key="10">
    <source>
        <dbReference type="ARBA" id="ARBA00023004"/>
    </source>
</evidence>
<keyword evidence="5" id="KW-0349">Heme</keyword>
<reference evidence="14 15" key="1">
    <citation type="submission" date="2019-09" db="EMBL/GenBank/DDBJ databases">
        <title>NBRP : Genome information of microbial organism related human and environment.</title>
        <authorList>
            <person name="Hattori M."/>
            <person name="Oshima K."/>
            <person name="Inaba H."/>
            <person name="Suda W."/>
            <person name="Sakamoto M."/>
            <person name="Iino T."/>
            <person name="Kitahara M."/>
            <person name="Oshida Y."/>
            <person name="Iida T."/>
            <person name="Kudo T."/>
            <person name="Itoh T."/>
            <person name="Ohkuma M."/>
        </authorList>
    </citation>
    <scope>NUCLEOTIDE SEQUENCE [LARGE SCALE GENOMIC DNA]</scope>
    <source>
        <strain evidence="14 15">Hi-2</strain>
    </source>
</reference>
<feature type="transmembrane region" description="Helical" evidence="12">
    <location>
        <begin position="59"/>
        <end position="77"/>
    </location>
</feature>
<evidence type="ECO:0000256" key="7">
    <source>
        <dbReference type="ARBA" id="ARBA00022723"/>
    </source>
</evidence>
<comment type="subcellular location">
    <subcellularLocation>
        <location evidence="1">Cell membrane</location>
        <topology evidence="1">Multi-pass membrane protein</topology>
    </subcellularLocation>
</comment>
<evidence type="ECO:0000313" key="15">
    <source>
        <dbReference type="Proteomes" id="UP000322084"/>
    </source>
</evidence>
<evidence type="ECO:0000256" key="5">
    <source>
        <dbReference type="ARBA" id="ARBA00022617"/>
    </source>
</evidence>
<keyword evidence="4" id="KW-1003">Cell membrane</keyword>
<dbReference type="GO" id="GO:0020037">
    <property type="term" value="F:heme binding"/>
    <property type="evidence" value="ECO:0007669"/>
    <property type="project" value="TreeGrafter"/>
</dbReference>
<dbReference type="EMBL" id="BKCL01000005">
    <property type="protein sequence ID" value="GEQ98289.1"/>
    <property type="molecule type" value="Genomic_DNA"/>
</dbReference>
<proteinExistence type="inferred from homology"/>
<evidence type="ECO:0000256" key="2">
    <source>
        <dbReference type="ARBA" id="ARBA00008622"/>
    </source>
</evidence>
<evidence type="ECO:0000259" key="13">
    <source>
        <dbReference type="Pfam" id="PF01292"/>
    </source>
</evidence>
<evidence type="ECO:0000256" key="11">
    <source>
        <dbReference type="ARBA" id="ARBA00023136"/>
    </source>
</evidence>
<evidence type="ECO:0000256" key="12">
    <source>
        <dbReference type="SAM" id="Phobius"/>
    </source>
</evidence>
<feature type="transmembrane region" description="Helical" evidence="12">
    <location>
        <begin position="119"/>
        <end position="142"/>
    </location>
</feature>
<dbReference type="InterPro" id="IPR016174">
    <property type="entry name" value="Di-haem_cyt_TM"/>
</dbReference>
<dbReference type="Proteomes" id="UP000322084">
    <property type="component" value="Unassembled WGS sequence"/>
</dbReference>
<dbReference type="GO" id="GO:0009055">
    <property type="term" value="F:electron transfer activity"/>
    <property type="evidence" value="ECO:0007669"/>
    <property type="project" value="InterPro"/>
</dbReference>
<name>A0A5A7MTT4_9PROT</name>
<organism evidence="14 15">
    <name type="scientific">Iodidimonas gelatinilytica</name>
    <dbReference type="NCBI Taxonomy" id="1236966"/>
    <lineage>
        <taxon>Bacteria</taxon>
        <taxon>Pseudomonadati</taxon>
        <taxon>Pseudomonadota</taxon>
        <taxon>Alphaproteobacteria</taxon>
        <taxon>Iodidimonadales</taxon>
        <taxon>Iodidimonadaceae</taxon>
        <taxon>Iodidimonas</taxon>
    </lineage>
</organism>